<feature type="binding site" evidence="10">
    <location>
        <position position="532"/>
    </location>
    <ligand>
        <name>Mg(2+)</name>
        <dbReference type="ChEBI" id="CHEBI:18420"/>
        <label>2</label>
    </ligand>
</feature>
<dbReference type="EC" id="5.6.2.2" evidence="10"/>
<feature type="site" description="Interaction with DNA" evidence="10">
    <location>
        <position position="487"/>
    </location>
</feature>
<evidence type="ECO:0000313" key="13">
    <source>
        <dbReference type="Proteomes" id="UP000325211"/>
    </source>
</evidence>
<dbReference type="InterPro" id="IPR011557">
    <property type="entry name" value="GyrB"/>
</dbReference>
<dbReference type="InterPro" id="IPR013760">
    <property type="entry name" value="Topo_IIA-like_dom_sf"/>
</dbReference>
<keyword evidence="10" id="KW-0963">Cytoplasm</keyword>
<dbReference type="SUPFAM" id="SSF55874">
    <property type="entry name" value="ATPase domain of HSP90 chaperone/DNA topoisomerase II/histidine kinase"/>
    <property type="match status" value="1"/>
</dbReference>
<evidence type="ECO:0000256" key="9">
    <source>
        <dbReference type="ARBA" id="ARBA00023235"/>
    </source>
</evidence>
<dbReference type="Pfam" id="PF00204">
    <property type="entry name" value="DNA_gyraseB"/>
    <property type="match status" value="1"/>
</dbReference>
<evidence type="ECO:0000256" key="2">
    <source>
        <dbReference type="ARBA" id="ARBA00010708"/>
    </source>
</evidence>
<keyword evidence="7 10" id="KW-0799">Topoisomerase</keyword>
<keyword evidence="4 10" id="KW-0547">Nucleotide-binding</keyword>
<dbReference type="InterPro" id="IPR018522">
    <property type="entry name" value="TopoIIA_CS"/>
</dbReference>
<dbReference type="FunFam" id="3.30.230.10:FF:000005">
    <property type="entry name" value="DNA gyrase subunit B"/>
    <property type="match status" value="1"/>
</dbReference>
<dbReference type="GO" id="GO:0034335">
    <property type="term" value="F:DNA negative supercoiling activity"/>
    <property type="evidence" value="ECO:0007669"/>
    <property type="project" value="UniProtKB-ARBA"/>
</dbReference>
<dbReference type="InterPro" id="IPR034160">
    <property type="entry name" value="TOPRIM_GyrB"/>
</dbReference>
<keyword evidence="3 10" id="KW-0479">Metal-binding</keyword>
<keyword evidence="6 10" id="KW-0460">Magnesium</keyword>
<comment type="cofactor">
    <cofactor evidence="10">
        <name>Mg(2+)</name>
        <dbReference type="ChEBI" id="CHEBI:18420"/>
    </cofactor>
    <cofactor evidence="10">
        <name>Mn(2+)</name>
        <dbReference type="ChEBI" id="CHEBI:29035"/>
    </cofactor>
    <cofactor evidence="10">
        <name>Ca(2+)</name>
        <dbReference type="ChEBI" id="CHEBI:29108"/>
    </cofactor>
    <text evidence="10">Binds two Mg(2+) per subunit. The magnesium ions form salt bridges with both the protein and the DNA. Can also accept other divalent metal cations, such as Mn(2+) or Ca(2+).</text>
</comment>
<comment type="function">
    <text evidence="10">A type II topoisomerase that negatively supercoils closed circular double-stranded (ds) DNA in an ATP-dependent manner to modulate DNA topology and maintain chromosomes in an underwound state. Negative supercoiling favors strand separation, and DNA replication, transcription, recombination and repair, all of which involve strand separation. Also able to catalyze the interconversion of other topological isomers of dsDNA rings, including catenanes and knotted rings. Type II topoisomerases break and join 2 DNA strands simultaneously in an ATP-dependent manner.</text>
</comment>
<reference evidence="12 13" key="1">
    <citation type="submission" date="2018-05" db="EMBL/GenBank/DDBJ databases">
        <title>Streptomyces venezuelae.</title>
        <authorList>
            <person name="Kim W."/>
            <person name="Lee N."/>
            <person name="Cho B.-K."/>
        </authorList>
    </citation>
    <scope>NUCLEOTIDE SEQUENCE [LARGE SCALE GENOMIC DNA]</scope>
    <source>
        <strain evidence="12 13">ATCC 21782</strain>
    </source>
</reference>
<protein>
    <recommendedName>
        <fullName evidence="10">DNA gyrase subunit B</fullName>
        <ecNumber evidence="10">5.6.2.2</ecNumber>
    </recommendedName>
</protein>
<dbReference type="Proteomes" id="UP000325211">
    <property type="component" value="Chromosome"/>
</dbReference>
<dbReference type="PANTHER" id="PTHR45866:SF1">
    <property type="entry name" value="DNA GYRASE SUBUNIT B, MITOCHONDRIAL"/>
    <property type="match status" value="1"/>
</dbReference>
<dbReference type="InterPro" id="IPR013506">
    <property type="entry name" value="Topo_IIA_bsu_dom2"/>
</dbReference>
<evidence type="ECO:0000256" key="3">
    <source>
        <dbReference type="ARBA" id="ARBA00022723"/>
    </source>
</evidence>
<dbReference type="CDD" id="cd00822">
    <property type="entry name" value="TopoII_Trans_DNA_gyrase"/>
    <property type="match status" value="1"/>
</dbReference>
<dbReference type="Gene3D" id="3.40.50.670">
    <property type="match status" value="1"/>
</dbReference>
<comment type="similarity">
    <text evidence="2 10">Belongs to the type II topoisomerase GyrB family.</text>
</comment>
<keyword evidence="9 10" id="KW-0413">Isomerase</keyword>
<dbReference type="GO" id="GO:0046872">
    <property type="term" value="F:metal ion binding"/>
    <property type="evidence" value="ECO:0007669"/>
    <property type="project" value="UniProtKB-KW"/>
</dbReference>
<dbReference type="NCBIfam" id="NF004189">
    <property type="entry name" value="PRK05644.1"/>
    <property type="match status" value="1"/>
</dbReference>
<dbReference type="FunFam" id="3.40.50.670:FF:000002">
    <property type="entry name" value="DNA gyrase subunit B"/>
    <property type="match status" value="1"/>
</dbReference>
<comment type="catalytic activity">
    <reaction evidence="1 10">
        <text>ATP-dependent breakage, passage and rejoining of double-stranded DNA.</text>
        <dbReference type="EC" id="5.6.2.2"/>
    </reaction>
</comment>
<name>A0A5P2D352_STRVZ</name>
<dbReference type="InterPro" id="IPR006171">
    <property type="entry name" value="TOPRIM_dom"/>
</dbReference>
<dbReference type="InterPro" id="IPR014721">
    <property type="entry name" value="Ribsml_uS5_D2-typ_fold_subgr"/>
</dbReference>
<dbReference type="PROSITE" id="PS00177">
    <property type="entry name" value="TOPOISOMERASE_II"/>
    <property type="match status" value="1"/>
</dbReference>
<dbReference type="InterPro" id="IPR000565">
    <property type="entry name" value="Topo_IIA_B"/>
</dbReference>
<dbReference type="SMART" id="SM00387">
    <property type="entry name" value="HATPase_c"/>
    <property type="match status" value="1"/>
</dbReference>
<dbReference type="PROSITE" id="PS50880">
    <property type="entry name" value="TOPRIM"/>
    <property type="match status" value="1"/>
</dbReference>
<comment type="subcellular location">
    <subcellularLocation>
        <location evidence="10">Cytoplasm</location>
    </subcellularLocation>
</comment>
<accession>A0A5P2D352</accession>
<dbReference type="Pfam" id="PF02518">
    <property type="entry name" value="HATPase_c"/>
    <property type="match status" value="1"/>
</dbReference>
<dbReference type="SUPFAM" id="SSF54211">
    <property type="entry name" value="Ribosomal protein S5 domain 2-like"/>
    <property type="match status" value="1"/>
</dbReference>
<feature type="site" description="Interaction with DNA" evidence="10">
    <location>
        <position position="484"/>
    </location>
</feature>
<dbReference type="CDD" id="cd03366">
    <property type="entry name" value="TOPRIM_TopoIIA_GyrB"/>
    <property type="match status" value="1"/>
</dbReference>
<feature type="binding site" evidence="10">
    <location>
        <position position="532"/>
    </location>
    <ligand>
        <name>Mg(2+)</name>
        <dbReference type="ChEBI" id="CHEBI:18420"/>
        <label>1</label>
        <note>catalytic</note>
    </ligand>
</feature>
<evidence type="ECO:0000256" key="7">
    <source>
        <dbReference type="ARBA" id="ARBA00023029"/>
    </source>
</evidence>
<keyword evidence="8" id="KW-0238">DNA-binding</keyword>
<dbReference type="RefSeq" id="WP_150208756.1">
    <property type="nucleotide sequence ID" value="NZ_CP029190.1"/>
</dbReference>
<evidence type="ECO:0000256" key="8">
    <source>
        <dbReference type="ARBA" id="ARBA00023125"/>
    </source>
</evidence>
<dbReference type="CDD" id="cd16928">
    <property type="entry name" value="HATPase_GyrB-like"/>
    <property type="match status" value="1"/>
</dbReference>
<dbReference type="GO" id="GO:0006265">
    <property type="term" value="P:DNA topological change"/>
    <property type="evidence" value="ECO:0007669"/>
    <property type="project" value="UniProtKB-UniRule"/>
</dbReference>
<dbReference type="InterPro" id="IPR013759">
    <property type="entry name" value="Topo_IIA_B_C"/>
</dbReference>
<evidence type="ECO:0000256" key="6">
    <source>
        <dbReference type="ARBA" id="ARBA00022842"/>
    </source>
</evidence>
<sequence>MLCQKGRFVADSGNPNENNQYTGSNIQVLEGLDAVRKRPGMYIGSTGERGLHHLVYEVVDNSVDEALAGHADTIDVTILADGGVRVVDNGRGIPVDIVPSEGKPAVEVVLTVLHAGGKFGGGGYAVSGGLHGVGVSVVNALSTKVAVEVRRDGSRWTQDYKLGAPTAPLKQNEETDETGTSVTFWADGDIFETTEYSFETLSRRFQEMAFLNKGLTLSLTDERESAKATVGADSAEEADDDKARTVTYHYEGGIVDFVKYLNSRKGELIHPTVIDVEAEDKERMLSVEIAMQWNSQYSEGVYSFANTIHTHEGGTHEEGFRAALTTLVNKYARDKKLLREKDDNLTGDDIREGLTAIISVKLGEPQFEGQTKTKLGNTEAKTFVQKVAHEHLSDWFDRNPNEAADIVRKAIQAATARVAARKARDLTRRKGLLESASLPGKLSDCQSNDPTKCEIFIVEGDSAGGSAKSGRNPMYQAILPIRGKILNVEKARIDKILQNTEVQALISAFGTGVHEDFDIEKLRYHKIILMADADVDGQHINTLLLTFLFRFMRPLVEAGHVYLSRPPLYKIKWGRDDFEYAYSDRERDALVELGKQNGKRIREDSIQRFKGLGEMNAEELRVTTMDVDHRVLGQVTLDDAAQADDLFSVLMGEDVEARRSFIQRNAKDVRFLDI</sequence>
<dbReference type="GO" id="GO:0003677">
    <property type="term" value="F:DNA binding"/>
    <property type="evidence" value="ECO:0007669"/>
    <property type="project" value="UniProtKB-KW"/>
</dbReference>
<dbReference type="InterPro" id="IPR001241">
    <property type="entry name" value="Topo_IIA"/>
</dbReference>
<comment type="subunit">
    <text evidence="10">Heterotetramer, composed of two GyrA and two GyrB chains. In the heterotetramer, GyrA contains the active site tyrosine that forms a transient covalent intermediate with DNA, while GyrB binds cofactors and catalyzes ATP hydrolysis.</text>
</comment>
<dbReference type="HAMAP" id="MF_01898">
    <property type="entry name" value="GyrB"/>
    <property type="match status" value="1"/>
</dbReference>
<dbReference type="OrthoDB" id="9802808at2"/>
<dbReference type="SMART" id="SM00433">
    <property type="entry name" value="TOP2c"/>
    <property type="match status" value="1"/>
</dbReference>
<dbReference type="InterPro" id="IPR020568">
    <property type="entry name" value="Ribosomal_Su5_D2-typ_SF"/>
</dbReference>
<feature type="binding site" evidence="10">
    <location>
        <position position="534"/>
    </location>
    <ligand>
        <name>Mg(2+)</name>
        <dbReference type="ChEBI" id="CHEBI:18420"/>
        <label>2</label>
    </ligand>
</feature>
<gene>
    <name evidence="10 12" type="primary">gyrB</name>
    <name evidence="12" type="ORF">DEJ50_16505</name>
</gene>
<dbReference type="SUPFAM" id="SSF56719">
    <property type="entry name" value="Type II DNA topoisomerase"/>
    <property type="match status" value="1"/>
</dbReference>
<dbReference type="InterPro" id="IPR036890">
    <property type="entry name" value="HATPase_C_sf"/>
</dbReference>
<evidence type="ECO:0000256" key="5">
    <source>
        <dbReference type="ARBA" id="ARBA00022840"/>
    </source>
</evidence>
<evidence type="ECO:0000313" key="12">
    <source>
        <dbReference type="EMBL" id="QES49173.1"/>
    </source>
</evidence>
<dbReference type="AlphaFoldDB" id="A0A5P2D352"/>
<dbReference type="Gene3D" id="3.30.230.10">
    <property type="match status" value="1"/>
</dbReference>
<evidence type="ECO:0000256" key="10">
    <source>
        <dbReference type="HAMAP-Rule" id="MF_01898"/>
    </source>
</evidence>
<evidence type="ECO:0000259" key="11">
    <source>
        <dbReference type="PROSITE" id="PS50880"/>
    </source>
</evidence>
<feature type="binding site" evidence="10">
    <location>
        <position position="459"/>
    </location>
    <ligand>
        <name>Mg(2+)</name>
        <dbReference type="ChEBI" id="CHEBI:18420"/>
        <label>1</label>
        <note>catalytic</note>
    </ligand>
</feature>
<dbReference type="Pfam" id="PF00986">
    <property type="entry name" value="DNA_gyraseB_C"/>
    <property type="match status" value="1"/>
</dbReference>
<dbReference type="FunFam" id="3.30.565.10:FF:000002">
    <property type="entry name" value="DNA gyrase subunit B"/>
    <property type="match status" value="1"/>
</dbReference>
<keyword evidence="5 10" id="KW-0067">ATP-binding</keyword>
<dbReference type="Gene3D" id="3.30.565.10">
    <property type="entry name" value="Histidine kinase-like ATPase, C-terminal domain"/>
    <property type="match status" value="1"/>
</dbReference>
<feature type="domain" description="Toprim" evidence="11">
    <location>
        <begin position="453"/>
        <end position="567"/>
    </location>
</feature>
<dbReference type="PRINTS" id="PR01159">
    <property type="entry name" value="DNAGYRASEB"/>
</dbReference>
<dbReference type="NCBIfam" id="TIGR01059">
    <property type="entry name" value="gyrB"/>
    <property type="match status" value="1"/>
</dbReference>
<evidence type="ECO:0000256" key="4">
    <source>
        <dbReference type="ARBA" id="ARBA00022741"/>
    </source>
</evidence>
<dbReference type="PRINTS" id="PR00418">
    <property type="entry name" value="TPI2FAMILY"/>
</dbReference>
<dbReference type="NCBIfam" id="NF011501">
    <property type="entry name" value="PRK14939.1"/>
    <property type="match status" value="1"/>
</dbReference>
<dbReference type="InterPro" id="IPR003594">
    <property type="entry name" value="HATPase_dom"/>
</dbReference>
<dbReference type="PANTHER" id="PTHR45866">
    <property type="entry name" value="DNA GYRASE/TOPOISOMERASE SUBUNIT B"/>
    <property type="match status" value="1"/>
</dbReference>
<dbReference type="GO" id="GO:0005524">
    <property type="term" value="F:ATP binding"/>
    <property type="evidence" value="ECO:0007669"/>
    <property type="project" value="UniProtKB-UniRule"/>
</dbReference>
<organism evidence="12 13">
    <name type="scientific">Streptomyces venezuelae</name>
    <dbReference type="NCBI Taxonomy" id="54571"/>
    <lineage>
        <taxon>Bacteria</taxon>
        <taxon>Bacillati</taxon>
        <taxon>Actinomycetota</taxon>
        <taxon>Actinomycetes</taxon>
        <taxon>Kitasatosporales</taxon>
        <taxon>Streptomycetaceae</taxon>
        <taxon>Streptomyces</taxon>
    </lineage>
</organism>
<dbReference type="InterPro" id="IPR002288">
    <property type="entry name" value="DNA_gyrase_B_C"/>
</dbReference>
<dbReference type="GO" id="GO:0006261">
    <property type="term" value="P:DNA-templated DNA replication"/>
    <property type="evidence" value="ECO:0007669"/>
    <property type="project" value="UniProtKB-UniRule"/>
</dbReference>
<dbReference type="EMBL" id="CP029190">
    <property type="protein sequence ID" value="QES49173.1"/>
    <property type="molecule type" value="Genomic_DNA"/>
</dbReference>
<dbReference type="GO" id="GO:0005694">
    <property type="term" value="C:chromosome"/>
    <property type="evidence" value="ECO:0007669"/>
    <property type="project" value="InterPro"/>
</dbReference>
<dbReference type="GO" id="GO:0005737">
    <property type="term" value="C:cytoplasm"/>
    <property type="evidence" value="ECO:0007669"/>
    <property type="project" value="UniProtKB-SubCell"/>
</dbReference>
<evidence type="ECO:0000256" key="1">
    <source>
        <dbReference type="ARBA" id="ARBA00000185"/>
    </source>
</evidence>
<dbReference type="Pfam" id="PF01751">
    <property type="entry name" value="Toprim"/>
    <property type="match status" value="1"/>
</dbReference>
<proteinExistence type="inferred from homology"/>
<comment type="miscellaneous">
    <text evidence="10">Few gyrases are as efficient as E.coli at forming negative supercoils. Not all organisms have 2 type II topoisomerases; in organisms with a single type II topoisomerase this enzyme also has to decatenate newly replicated chromosomes.</text>
</comment>